<feature type="compositionally biased region" description="Basic and acidic residues" evidence="1">
    <location>
        <begin position="18"/>
        <end position="27"/>
    </location>
</feature>
<feature type="region of interest" description="Disordered" evidence="1">
    <location>
        <begin position="1"/>
        <end position="51"/>
    </location>
</feature>
<keyword evidence="3" id="KW-1185">Reference proteome</keyword>
<sequence>MEAGGRGRQRKAGASHTMGRDVPRVEYPDLVTPADPAPAPPLSSSLQTTRHHPTPSLLLYNDPCPSFHALIQRPLPLYNDPCPYTTTPALIQRYLPFLPCPYTTTPALPSLPLYYDPCPFFPNTV</sequence>
<gene>
    <name evidence="2" type="ORF">Pmani_024952</name>
</gene>
<comment type="caution">
    <text evidence="2">The sequence shown here is derived from an EMBL/GenBank/DDBJ whole genome shotgun (WGS) entry which is preliminary data.</text>
</comment>
<reference evidence="2" key="1">
    <citation type="submission" date="2023-11" db="EMBL/GenBank/DDBJ databases">
        <title>Genome assemblies of two species of porcelain crab, Petrolisthes cinctipes and Petrolisthes manimaculis (Anomura: Porcellanidae).</title>
        <authorList>
            <person name="Angst P."/>
        </authorList>
    </citation>
    <scope>NUCLEOTIDE SEQUENCE</scope>
    <source>
        <strain evidence="2">PB745_02</strain>
        <tissue evidence="2">Gill</tissue>
    </source>
</reference>
<evidence type="ECO:0000313" key="2">
    <source>
        <dbReference type="EMBL" id="KAK4302996.1"/>
    </source>
</evidence>
<organism evidence="2 3">
    <name type="scientific">Petrolisthes manimaculis</name>
    <dbReference type="NCBI Taxonomy" id="1843537"/>
    <lineage>
        <taxon>Eukaryota</taxon>
        <taxon>Metazoa</taxon>
        <taxon>Ecdysozoa</taxon>
        <taxon>Arthropoda</taxon>
        <taxon>Crustacea</taxon>
        <taxon>Multicrustacea</taxon>
        <taxon>Malacostraca</taxon>
        <taxon>Eumalacostraca</taxon>
        <taxon>Eucarida</taxon>
        <taxon>Decapoda</taxon>
        <taxon>Pleocyemata</taxon>
        <taxon>Anomura</taxon>
        <taxon>Galatheoidea</taxon>
        <taxon>Porcellanidae</taxon>
        <taxon>Petrolisthes</taxon>
    </lineage>
</organism>
<proteinExistence type="predicted"/>
<accession>A0AAE1P931</accession>
<name>A0AAE1P931_9EUCA</name>
<protein>
    <submittedName>
        <fullName evidence="2">Uncharacterized protein</fullName>
    </submittedName>
</protein>
<evidence type="ECO:0000313" key="3">
    <source>
        <dbReference type="Proteomes" id="UP001292094"/>
    </source>
</evidence>
<evidence type="ECO:0000256" key="1">
    <source>
        <dbReference type="SAM" id="MobiDB-lite"/>
    </source>
</evidence>
<dbReference type="AlphaFoldDB" id="A0AAE1P931"/>
<dbReference type="EMBL" id="JAWZYT010002634">
    <property type="protein sequence ID" value="KAK4302996.1"/>
    <property type="molecule type" value="Genomic_DNA"/>
</dbReference>
<dbReference type="Proteomes" id="UP001292094">
    <property type="component" value="Unassembled WGS sequence"/>
</dbReference>